<dbReference type="EMBL" id="UZAG01001388">
    <property type="protein sequence ID" value="VDO11144.1"/>
    <property type="molecule type" value="Genomic_DNA"/>
</dbReference>
<evidence type="ECO:0000256" key="8">
    <source>
        <dbReference type="ARBA" id="ARBA00048336"/>
    </source>
</evidence>
<evidence type="ECO:0000256" key="5">
    <source>
        <dbReference type="ARBA" id="ARBA00022912"/>
    </source>
</evidence>
<dbReference type="GO" id="GO:0006397">
    <property type="term" value="P:mRNA processing"/>
    <property type="evidence" value="ECO:0007669"/>
    <property type="project" value="UniProtKB-KW"/>
</dbReference>
<evidence type="ECO:0000256" key="2">
    <source>
        <dbReference type="ARBA" id="ARBA00008978"/>
    </source>
</evidence>
<dbReference type="EC" id="3.1.3.16" evidence="9"/>
<dbReference type="InterPro" id="IPR006811">
    <property type="entry name" value="RNA_pol_II_suA"/>
</dbReference>
<proteinExistence type="inferred from homology"/>
<dbReference type="GO" id="GO:0005634">
    <property type="term" value="C:nucleus"/>
    <property type="evidence" value="ECO:0007669"/>
    <property type="project" value="UniProtKB-SubCell"/>
</dbReference>
<sequence length="102" mass="11941">MEKYSSSSIAFHNSVPAGSYTRHYIGTSQNRVVKENIRVVTSMGKLRFAVSCSSNMNRSMEAHSFLQMPQKKECCKDHHNDTLKERMTYMWNFDISTFFIFR</sequence>
<evidence type="ECO:0000313" key="11">
    <source>
        <dbReference type="Proteomes" id="UP000280834"/>
    </source>
</evidence>
<evidence type="ECO:0000256" key="4">
    <source>
        <dbReference type="ARBA" id="ARBA00022801"/>
    </source>
</evidence>
<evidence type="ECO:0000256" key="3">
    <source>
        <dbReference type="ARBA" id="ARBA00022664"/>
    </source>
</evidence>
<evidence type="ECO:0000256" key="9">
    <source>
        <dbReference type="RuleBase" id="RU369031"/>
    </source>
</evidence>
<keyword evidence="5 9" id="KW-0904">Protein phosphatase</keyword>
<reference evidence="10 11" key="2">
    <citation type="submission" date="2018-11" db="EMBL/GenBank/DDBJ databases">
        <authorList>
            <consortium name="Pathogen Informatics"/>
        </authorList>
    </citation>
    <scope>NUCLEOTIDE SEQUENCE [LARGE SCALE GENOMIC DNA]</scope>
</reference>
<keyword evidence="4 9" id="KW-0378">Hydrolase</keyword>
<dbReference type="Proteomes" id="UP000280834">
    <property type="component" value="Unassembled WGS sequence"/>
</dbReference>
<protein>
    <recommendedName>
        <fullName evidence="9">RNA polymerase II subunit A C-terminal domain phosphatase SSU72</fullName>
        <shortName evidence="9">CTD phosphatase SSU72</shortName>
        <ecNumber evidence="9">3.1.3.16</ecNumber>
    </recommendedName>
</protein>
<dbReference type="Pfam" id="PF04722">
    <property type="entry name" value="Ssu72"/>
    <property type="match status" value="1"/>
</dbReference>
<organism evidence="12">
    <name type="scientific">Brugia timori</name>
    <dbReference type="NCBI Taxonomy" id="42155"/>
    <lineage>
        <taxon>Eukaryota</taxon>
        <taxon>Metazoa</taxon>
        <taxon>Ecdysozoa</taxon>
        <taxon>Nematoda</taxon>
        <taxon>Chromadorea</taxon>
        <taxon>Rhabditida</taxon>
        <taxon>Spirurina</taxon>
        <taxon>Spiruromorpha</taxon>
        <taxon>Filarioidea</taxon>
        <taxon>Onchocercidae</taxon>
        <taxon>Brugia</taxon>
    </lineage>
</organism>
<comment type="function">
    <text evidence="9">Protein phosphatase that catalyzes the dephosphorylation of the C-terminal domain of RNA polymerase II. Plays a role in RNA processing and termination.</text>
</comment>
<comment type="similarity">
    <text evidence="2 9">Belongs to the SSU72 phosphatase family.</text>
</comment>
<keyword evidence="6 9" id="KW-0539">Nucleus</keyword>
<keyword evidence="3 9" id="KW-0507">mRNA processing</keyword>
<name>A0A0R3Q845_9BILA</name>
<evidence type="ECO:0000256" key="1">
    <source>
        <dbReference type="ARBA" id="ARBA00004123"/>
    </source>
</evidence>
<accession>A0A0R3Q845</accession>
<dbReference type="Gene3D" id="3.40.50.2300">
    <property type="match status" value="1"/>
</dbReference>
<reference evidence="12" key="1">
    <citation type="submission" date="2017-02" db="UniProtKB">
        <authorList>
            <consortium name="WormBaseParasite"/>
        </authorList>
    </citation>
    <scope>IDENTIFICATION</scope>
</reference>
<evidence type="ECO:0000256" key="6">
    <source>
        <dbReference type="ARBA" id="ARBA00023242"/>
    </source>
</evidence>
<evidence type="ECO:0000313" key="12">
    <source>
        <dbReference type="WBParaSite" id="BTMF_0000249901-mRNA-1"/>
    </source>
</evidence>
<comment type="catalytic activity">
    <reaction evidence="8 9">
        <text>O-phospho-L-threonyl-[protein] + H2O = L-threonyl-[protein] + phosphate</text>
        <dbReference type="Rhea" id="RHEA:47004"/>
        <dbReference type="Rhea" id="RHEA-COMP:11060"/>
        <dbReference type="Rhea" id="RHEA-COMP:11605"/>
        <dbReference type="ChEBI" id="CHEBI:15377"/>
        <dbReference type="ChEBI" id="CHEBI:30013"/>
        <dbReference type="ChEBI" id="CHEBI:43474"/>
        <dbReference type="ChEBI" id="CHEBI:61977"/>
        <dbReference type="EC" id="3.1.3.16"/>
    </reaction>
</comment>
<dbReference type="GO" id="GO:0004722">
    <property type="term" value="F:protein serine/threonine phosphatase activity"/>
    <property type="evidence" value="ECO:0007669"/>
    <property type="project" value="UniProtKB-UniRule"/>
</dbReference>
<comment type="subcellular location">
    <subcellularLocation>
        <location evidence="1 9">Nucleus</location>
    </subcellularLocation>
</comment>
<gene>
    <name evidence="10" type="ORF">BTMF_LOCUS1827</name>
</gene>
<comment type="catalytic activity">
    <reaction evidence="7 9">
        <text>O-phospho-L-seryl-[protein] + H2O = L-seryl-[protein] + phosphate</text>
        <dbReference type="Rhea" id="RHEA:20629"/>
        <dbReference type="Rhea" id="RHEA-COMP:9863"/>
        <dbReference type="Rhea" id="RHEA-COMP:11604"/>
        <dbReference type="ChEBI" id="CHEBI:15377"/>
        <dbReference type="ChEBI" id="CHEBI:29999"/>
        <dbReference type="ChEBI" id="CHEBI:43474"/>
        <dbReference type="ChEBI" id="CHEBI:83421"/>
        <dbReference type="EC" id="3.1.3.16"/>
    </reaction>
</comment>
<dbReference type="AlphaFoldDB" id="A0A0R3Q845"/>
<evidence type="ECO:0000313" key="10">
    <source>
        <dbReference type="EMBL" id="VDO11144.1"/>
    </source>
</evidence>
<keyword evidence="11" id="KW-1185">Reference proteome</keyword>
<evidence type="ECO:0000256" key="7">
    <source>
        <dbReference type="ARBA" id="ARBA00047761"/>
    </source>
</evidence>
<dbReference type="WBParaSite" id="BTMF_0000249901-mRNA-1">
    <property type="protein sequence ID" value="BTMF_0000249901-mRNA-1"/>
    <property type="gene ID" value="BTMF_0000249901"/>
</dbReference>